<proteinExistence type="predicted"/>
<dbReference type="InterPro" id="IPR040701">
    <property type="entry name" value="Bact_RF_family2"/>
</dbReference>
<protein>
    <submittedName>
        <fullName evidence="1">Vms1/Ankzf1 family peptidyl-tRNA hydrolase</fullName>
    </submittedName>
</protein>
<evidence type="ECO:0000313" key="1">
    <source>
        <dbReference type="EMBL" id="GAA1897380.1"/>
    </source>
</evidence>
<organism evidence="1 2">
    <name type="scientific">Streptomyces sodiiphilus</name>
    <dbReference type="NCBI Taxonomy" id="226217"/>
    <lineage>
        <taxon>Bacteria</taxon>
        <taxon>Bacillati</taxon>
        <taxon>Actinomycetota</taxon>
        <taxon>Actinomycetes</taxon>
        <taxon>Kitasatosporales</taxon>
        <taxon>Streptomycetaceae</taxon>
        <taxon>Streptomyces</taxon>
    </lineage>
</organism>
<dbReference type="Pfam" id="PF18844">
    <property type="entry name" value="baeRF_family2"/>
    <property type="match status" value="1"/>
</dbReference>
<comment type="caution">
    <text evidence="1">The sequence shown here is derived from an EMBL/GenBank/DDBJ whole genome shotgun (WGS) entry which is preliminary data.</text>
</comment>
<keyword evidence="2" id="KW-1185">Reference proteome</keyword>
<name>A0ABP5A274_9ACTN</name>
<dbReference type="EMBL" id="BAAAMJ010000004">
    <property type="protein sequence ID" value="GAA1897380.1"/>
    <property type="molecule type" value="Genomic_DNA"/>
</dbReference>
<evidence type="ECO:0000313" key="2">
    <source>
        <dbReference type="Proteomes" id="UP001501303"/>
    </source>
</evidence>
<accession>A0ABP5A274</accession>
<dbReference type="Proteomes" id="UP001501303">
    <property type="component" value="Unassembled WGS sequence"/>
</dbReference>
<gene>
    <name evidence="1" type="ORF">GCM10009716_04260</name>
</gene>
<keyword evidence="1" id="KW-0378">Hydrolase</keyword>
<dbReference type="RefSeq" id="WP_344258340.1">
    <property type="nucleotide sequence ID" value="NZ_BAAAMJ010000004.1"/>
</dbReference>
<reference evidence="2" key="1">
    <citation type="journal article" date="2019" name="Int. J. Syst. Evol. Microbiol.">
        <title>The Global Catalogue of Microorganisms (GCM) 10K type strain sequencing project: providing services to taxonomists for standard genome sequencing and annotation.</title>
        <authorList>
            <consortium name="The Broad Institute Genomics Platform"/>
            <consortium name="The Broad Institute Genome Sequencing Center for Infectious Disease"/>
            <person name="Wu L."/>
            <person name="Ma J."/>
        </authorList>
    </citation>
    <scope>NUCLEOTIDE SEQUENCE [LARGE SCALE GENOMIC DNA]</scope>
    <source>
        <strain evidence="2">JCM 13581</strain>
    </source>
</reference>
<sequence>MELGFLSPLYERPGPWASVCFGTSFTTEDAAARHELSARAAGEQLAEQGADSKTCRAVYEALAALPRTDAPAGRAVFAADGEVVLDPALAEEPPGGLQTWWAPLPHTAPLLELADGHPSCLVAYIDRTGADFELRGPLGAASAGTVTGEEWPLNRTASKDWSERRFQQGVEDTWERNAAVVAENLAACRTETGAELIVLAGDPRQRRAVRDRLPESDRAVAAETEFGGRAEGSSSPQLEAEIEELRAAHARRRVEATVDRFLAARAPDTEGRLDAVEGTPALVDAAREHRIATLLVRPDAPETHREVWVGREPDQVAVRRTEVQYLGDTDPEPARADDALLRSAAVTGAEVLSVGAVAKADGDLPAGGLGALLRWPVESEGRAENRTPES</sequence>
<dbReference type="GO" id="GO:0016787">
    <property type="term" value="F:hydrolase activity"/>
    <property type="evidence" value="ECO:0007669"/>
    <property type="project" value="UniProtKB-KW"/>
</dbReference>